<dbReference type="EC" id="2.6.1.-" evidence="6"/>
<dbReference type="InterPro" id="IPR015422">
    <property type="entry name" value="PyrdxlP-dep_Trfase_small"/>
</dbReference>
<evidence type="ECO:0000313" key="9">
    <source>
        <dbReference type="Proteomes" id="UP000234341"/>
    </source>
</evidence>
<sequence>MLSNLLNAVKPSPTLAITKTAGEMRRRGVDVIGLSQGEPDFPTPEHICEAAKQAIDAGATRYTDVDGTRELKEAIARKFWRDNSLSYETTEISVGTGGKQVIFNALLATINVGDEVIIPAPYWVSYPDMVRLAGGVPVEVECSEQQGFKVTAAQLKAAITPRTKWIILNSPSNPTGSGYSRTELAEIGEELLKHPHVLVMTDDMYEHIRYDGWQFSTIASVVPELRDRTLTVNGVSKSYAMTGWRIGYAGGPTTLIQAMSTIQSQSTSNPCSVAQAAALAALDGSMEFITPRNQAFQRRRDDCLSALNSIEGLSCRKPEGAFYLFPSCGGLIGKATQDGVVLRNDVDVCQYFLDRAHVAAVPGSAFGLEGYFRISFATSDERLAEACKRIKEVCSVLA</sequence>
<dbReference type="SUPFAM" id="SSF53383">
    <property type="entry name" value="PLP-dependent transferases"/>
    <property type="match status" value="1"/>
</dbReference>
<dbReference type="EMBL" id="PJRP01000023">
    <property type="protein sequence ID" value="PLP96778.1"/>
    <property type="molecule type" value="Genomic_DNA"/>
</dbReference>
<dbReference type="Gene3D" id="3.40.640.10">
    <property type="entry name" value="Type I PLP-dependent aspartate aminotransferase-like (Major domain)"/>
    <property type="match status" value="1"/>
</dbReference>
<reference evidence="8 9" key="1">
    <citation type="submission" date="2017-12" db="EMBL/GenBank/DDBJ databases">
        <title>Genome sequence of the active heterotrophic nitrifier-denitrifier, Cupriavidus pauculus UM1.</title>
        <authorList>
            <person name="Putonti C."/>
            <person name="Castignetti D."/>
        </authorList>
    </citation>
    <scope>NUCLEOTIDE SEQUENCE [LARGE SCALE GENOMIC DNA]</scope>
    <source>
        <strain evidence="8 9">UM1</strain>
    </source>
</reference>
<evidence type="ECO:0000256" key="4">
    <source>
        <dbReference type="ARBA" id="ARBA00022679"/>
    </source>
</evidence>
<dbReference type="FunFam" id="3.40.640.10:FF:000033">
    <property type="entry name" value="Aspartate aminotransferase"/>
    <property type="match status" value="1"/>
</dbReference>
<dbReference type="InterPro" id="IPR015424">
    <property type="entry name" value="PyrdxlP-dep_Trfase"/>
</dbReference>
<dbReference type="InterPro" id="IPR050596">
    <property type="entry name" value="AspAT/PAT-like"/>
</dbReference>
<name>A0A2N5C3J3_9BURK</name>
<dbReference type="OrthoDB" id="9803354at2"/>
<dbReference type="InterPro" id="IPR004839">
    <property type="entry name" value="Aminotransferase_I/II_large"/>
</dbReference>
<dbReference type="Pfam" id="PF00155">
    <property type="entry name" value="Aminotran_1_2"/>
    <property type="match status" value="1"/>
</dbReference>
<evidence type="ECO:0000256" key="5">
    <source>
        <dbReference type="ARBA" id="ARBA00022898"/>
    </source>
</evidence>
<dbReference type="GO" id="GO:0030170">
    <property type="term" value="F:pyridoxal phosphate binding"/>
    <property type="evidence" value="ECO:0007669"/>
    <property type="project" value="InterPro"/>
</dbReference>
<comment type="caution">
    <text evidence="8">The sequence shown here is derived from an EMBL/GenBank/DDBJ whole genome shotgun (WGS) entry which is preliminary data.</text>
</comment>
<evidence type="ECO:0000256" key="2">
    <source>
        <dbReference type="ARBA" id="ARBA00007441"/>
    </source>
</evidence>
<comment type="similarity">
    <text evidence="2 6">Belongs to the class-I pyridoxal-phosphate-dependent aminotransferase family.</text>
</comment>
<keyword evidence="5" id="KW-0663">Pyridoxal phosphate</keyword>
<dbReference type="Proteomes" id="UP000234341">
    <property type="component" value="Unassembled WGS sequence"/>
</dbReference>
<dbReference type="PROSITE" id="PS00105">
    <property type="entry name" value="AA_TRANSFER_CLASS_1"/>
    <property type="match status" value="1"/>
</dbReference>
<evidence type="ECO:0000259" key="7">
    <source>
        <dbReference type="Pfam" id="PF00155"/>
    </source>
</evidence>
<feature type="domain" description="Aminotransferase class I/classII large" evidence="7">
    <location>
        <begin position="30"/>
        <end position="390"/>
    </location>
</feature>
<evidence type="ECO:0000256" key="6">
    <source>
        <dbReference type="RuleBase" id="RU000481"/>
    </source>
</evidence>
<accession>A0A2N5C3J3</accession>
<evidence type="ECO:0000313" key="8">
    <source>
        <dbReference type="EMBL" id="PLP96778.1"/>
    </source>
</evidence>
<dbReference type="CDD" id="cd00609">
    <property type="entry name" value="AAT_like"/>
    <property type="match status" value="1"/>
</dbReference>
<comment type="cofactor">
    <cofactor evidence="1 6">
        <name>pyridoxal 5'-phosphate</name>
        <dbReference type="ChEBI" id="CHEBI:597326"/>
    </cofactor>
</comment>
<dbReference type="AlphaFoldDB" id="A0A2N5C3J3"/>
<dbReference type="GO" id="GO:0008483">
    <property type="term" value="F:transaminase activity"/>
    <property type="evidence" value="ECO:0007669"/>
    <property type="project" value="UniProtKB-KW"/>
</dbReference>
<dbReference type="Gene3D" id="3.90.1150.10">
    <property type="entry name" value="Aspartate Aminotransferase, domain 1"/>
    <property type="match status" value="1"/>
</dbReference>
<proteinExistence type="inferred from homology"/>
<dbReference type="PANTHER" id="PTHR46383:SF1">
    <property type="entry name" value="ASPARTATE AMINOTRANSFERASE"/>
    <property type="match status" value="1"/>
</dbReference>
<keyword evidence="4 6" id="KW-0808">Transferase</keyword>
<organism evidence="8 9">
    <name type="scientific">Cupriavidus pauculus</name>
    <dbReference type="NCBI Taxonomy" id="82633"/>
    <lineage>
        <taxon>Bacteria</taxon>
        <taxon>Pseudomonadati</taxon>
        <taxon>Pseudomonadota</taxon>
        <taxon>Betaproteobacteria</taxon>
        <taxon>Burkholderiales</taxon>
        <taxon>Burkholderiaceae</taxon>
        <taxon>Cupriavidus</taxon>
    </lineage>
</organism>
<dbReference type="InterPro" id="IPR015421">
    <property type="entry name" value="PyrdxlP-dep_Trfase_major"/>
</dbReference>
<evidence type="ECO:0000256" key="1">
    <source>
        <dbReference type="ARBA" id="ARBA00001933"/>
    </source>
</evidence>
<protein>
    <recommendedName>
        <fullName evidence="6">Aminotransferase</fullName>
        <ecNumber evidence="6">2.6.1.-</ecNumber>
    </recommendedName>
</protein>
<gene>
    <name evidence="8" type="ORF">CYJ10_30830</name>
</gene>
<dbReference type="InterPro" id="IPR004838">
    <property type="entry name" value="NHTrfase_class1_PyrdxlP-BS"/>
</dbReference>
<evidence type="ECO:0000256" key="3">
    <source>
        <dbReference type="ARBA" id="ARBA00022576"/>
    </source>
</evidence>
<dbReference type="RefSeq" id="WP_101685237.1">
    <property type="nucleotide sequence ID" value="NZ_PJRP01000023.1"/>
</dbReference>
<keyword evidence="3 6" id="KW-0032">Aminotransferase</keyword>
<dbReference type="PANTHER" id="PTHR46383">
    <property type="entry name" value="ASPARTATE AMINOTRANSFERASE"/>
    <property type="match status" value="1"/>
</dbReference>
<dbReference type="GO" id="GO:0006520">
    <property type="term" value="P:amino acid metabolic process"/>
    <property type="evidence" value="ECO:0007669"/>
    <property type="project" value="InterPro"/>
</dbReference>